<evidence type="ECO:0000256" key="1">
    <source>
        <dbReference type="ARBA" id="ARBA00011738"/>
    </source>
</evidence>
<comment type="function">
    <text evidence="9">Catalyzes the transfer of an acetyl group from acetyl-CoA to the 6'-amino group of aminoglycoside molecules conferring resistance to antibiotics containing the purpurosamine ring.</text>
</comment>
<dbReference type="InterPro" id="IPR000182">
    <property type="entry name" value="GNAT_dom"/>
</dbReference>
<gene>
    <name evidence="11" type="primary">aac(6')</name>
    <name evidence="11" type="ORF">ACFQ27_13305</name>
</gene>
<dbReference type="PIRSF" id="PIRSF000452">
    <property type="entry name" value="6-N-acetyltransf"/>
    <property type="match status" value="1"/>
</dbReference>
<dbReference type="Gene3D" id="3.40.630.30">
    <property type="match status" value="1"/>
</dbReference>
<evidence type="ECO:0000256" key="2">
    <source>
        <dbReference type="ARBA" id="ARBA00012888"/>
    </source>
</evidence>
<reference evidence="12" key="1">
    <citation type="journal article" date="2019" name="Int. J. Syst. Evol. Microbiol.">
        <title>The Global Catalogue of Microorganisms (GCM) 10K type strain sequencing project: providing services to taxonomists for standard genome sequencing and annotation.</title>
        <authorList>
            <consortium name="The Broad Institute Genomics Platform"/>
            <consortium name="The Broad Institute Genome Sequencing Center for Infectious Disease"/>
            <person name="Wu L."/>
            <person name="Ma J."/>
        </authorList>
    </citation>
    <scope>NUCLEOTIDE SEQUENCE [LARGE SCALE GENOMIC DNA]</scope>
    <source>
        <strain evidence="12">CCUG 55074</strain>
    </source>
</reference>
<evidence type="ECO:0000256" key="9">
    <source>
        <dbReference type="PIRNR" id="PIRNR000452"/>
    </source>
</evidence>
<dbReference type="Proteomes" id="UP001597216">
    <property type="component" value="Unassembled WGS sequence"/>
</dbReference>
<protein>
    <recommendedName>
        <fullName evidence="3 9">Aminoglycoside N(6')-acetyltransferase type 1</fullName>
        <ecNumber evidence="2 9">2.3.1.82</ecNumber>
    </recommendedName>
    <alternativeName>
        <fullName evidence="7 9">Aminoglycoside resistance protein</fullName>
    </alternativeName>
</protein>
<evidence type="ECO:0000256" key="5">
    <source>
        <dbReference type="ARBA" id="ARBA00023251"/>
    </source>
</evidence>
<keyword evidence="12" id="KW-1185">Reference proteome</keyword>
<dbReference type="InterPro" id="IPR050832">
    <property type="entry name" value="Bact_Acetyltransf"/>
</dbReference>
<dbReference type="GO" id="GO:0047663">
    <property type="term" value="F:aminoglycoside 6'-N-acetyltransferase activity"/>
    <property type="evidence" value="ECO:0007669"/>
    <property type="project" value="UniProtKB-EC"/>
</dbReference>
<dbReference type="PROSITE" id="PS51186">
    <property type="entry name" value="GNAT"/>
    <property type="match status" value="1"/>
</dbReference>
<dbReference type="SUPFAM" id="SSF55729">
    <property type="entry name" value="Acyl-CoA N-acyltransferases (Nat)"/>
    <property type="match status" value="1"/>
</dbReference>
<keyword evidence="6 9" id="KW-0012">Acyltransferase</keyword>
<comment type="caution">
    <text evidence="11">The sequence shown here is derived from an EMBL/GenBank/DDBJ whole genome shotgun (WGS) entry which is preliminary data.</text>
</comment>
<evidence type="ECO:0000256" key="7">
    <source>
        <dbReference type="ARBA" id="ARBA00029660"/>
    </source>
</evidence>
<dbReference type="EC" id="2.3.1.82" evidence="2 9"/>
<proteinExistence type="predicted"/>
<evidence type="ECO:0000313" key="12">
    <source>
        <dbReference type="Proteomes" id="UP001597216"/>
    </source>
</evidence>
<dbReference type="EMBL" id="JBHTLQ010000029">
    <property type="protein sequence ID" value="MFD1191561.1"/>
    <property type="molecule type" value="Genomic_DNA"/>
</dbReference>
<comment type="subunit">
    <text evidence="1 9">Homodimer.</text>
</comment>
<evidence type="ECO:0000256" key="3">
    <source>
        <dbReference type="ARBA" id="ARBA00017677"/>
    </source>
</evidence>
<dbReference type="RefSeq" id="WP_377353911.1">
    <property type="nucleotide sequence ID" value="NZ_JBHTLQ010000029.1"/>
</dbReference>
<keyword evidence="5 9" id="KW-0046">Antibiotic resistance</keyword>
<organism evidence="11 12">
    <name type="scientific">Phenylobacterium conjunctum</name>
    <dbReference type="NCBI Taxonomy" id="1298959"/>
    <lineage>
        <taxon>Bacteria</taxon>
        <taxon>Pseudomonadati</taxon>
        <taxon>Pseudomonadota</taxon>
        <taxon>Alphaproteobacteria</taxon>
        <taxon>Caulobacterales</taxon>
        <taxon>Caulobacteraceae</taxon>
        <taxon>Phenylobacterium</taxon>
    </lineage>
</organism>
<feature type="domain" description="N-acetyltransferase" evidence="10">
    <location>
        <begin position="4"/>
        <end position="148"/>
    </location>
</feature>
<dbReference type="InterPro" id="IPR024170">
    <property type="entry name" value="Aminoglycoside_N6-AcTrfrase"/>
</dbReference>
<evidence type="ECO:0000256" key="4">
    <source>
        <dbReference type="ARBA" id="ARBA00022679"/>
    </source>
</evidence>
<evidence type="ECO:0000256" key="8">
    <source>
        <dbReference type="ARBA" id="ARBA00048923"/>
    </source>
</evidence>
<name>A0ABW3T5G9_9CAUL</name>
<accession>A0ABW3T5G9</accession>
<sequence length="148" mass="16352">MGGIATRPAAPYDLSALTALRYTMFPDDELELHREQLEALIHSPDYGVFVALEDGELVGFAEVARRSDYVNGCDTSPVAFLEAIYVTPDCRRRGCAGALVAAVEAWARDQGLTELGSDALLENLTSHQMHEALGFEETERVVYFRKEL</sequence>
<evidence type="ECO:0000259" key="10">
    <source>
        <dbReference type="PROSITE" id="PS51186"/>
    </source>
</evidence>
<dbReference type="NCBIfam" id="NF043067">
    <property type="entry name" value="AAC_6p_group_E"/>
    <property type="match status" value="1"/>
</dbReference>
<comment type="catalytic activity">
    <reaction evidence="8 9">
        <text>kanamycin B + acetyl-CoA = N(6')-acetylkanamycin B + CoA + H(+)</text>
        <dbReference type="Rhea" id="RHEA:16449"/>
        <dbReference type="ChEBI" id="CHEBI:15378"/>
        <dbReference type="ChEBI" id="CHEBI:57287"/>
        <dbReference type="ChEBI" id="CHEBI:57288"/>
        <dbReference type="ChEBI" id="CHEBI:58390"/>
        <dbReference type="ChEBI" id="CHEBI:58549"/>
        <dbReference type="EC" id="2.3.1.82"/>
    </reaction>
</comment>
<dbReference type="Pfam" id="PF00583">
    <property type="entry name" value="Acetyltransf_1"/>
    <property type="match status" value="1"/>
</dbReference>
<evidence type="ECO:0000256" key="6">
    <source>
        <dbReference type="ARBA" id="ARBA00023315"/>
    </source>
</evidence>
<dbReference type="InterPro" id="IPR016181">
    <property type="entry name" value="Acyl_CoA_acyltransferase"/>
</dbReference>
<dbReference type="CDD" id="cd04301">
    <property type="entry name" value="NAT_SF"/>
    <property type="match status" value="1"/>
</dbReference>
<dbReference type="PANTHER" id="PTHR43877">
    <property type="entry name" value="AMINOALKYLPHOSPHONATE N-ACETYLTRANSFERASE-RELATED-RELATED"/>
    <property type="match status" value="1"/>
</dbReference>
<keyword evidence="4 9" id="KW-0808">Transferase</keyword>
<evidence type="ECO:0000313" key="11">
    <source>
        <dbReference type="EMBL" id="MFD1191561.1"/>
    </source>
</evidence>